<protein>
    <submittedName>
        <fullName evidence="3">Uncharacterized protein</fullName>
    </submittedName>
</protein>
<dbReference type="Proteomes" id="UP001341840">
    <property type="component" value="Unassembled WGS sequence"/>
</dbReference>
<accession>A0ABU6VNF4</accession>
<dbReference type="EMBL" id="JASCZI010152000">
    <property type="protein sequence ID" value="MED6175132.1"/>
    <property type="molecule type" value="Genomic_DNA"/>
</dbReference>
<evidence type="ECO:0000313" key="3">
    <source>
        <dbReference type="EMBL" id="MED6175132.1"/>
    </source>
</evidence>
<gene>
    <name evidence="3" type="ORF">PIB30_075538</name>
</gene>
<reference evidence="3 4" key="1">
    <citation type="journal article" date="2023" name="Plants (Basel)">
        <title>Bridging the Gap: Combining Genomics and Transcriptomics Approaches to Understand Stylosanthes scabra, an Orphan Legume from the Brazilian Caatinga.</title>
        <authorList>
            <person name="Ferreira-Neto J.R.C."/>
            <person name="da Silva M.D."/>
            <person name="Binneck E."/>
            <person name="de Melo N.F."/>
            <person name="da Silva R.H."/>
            <person name="de Melo A.L.T.M."/>
            <person name="Pandolfi V."/>
            <person name="Bustamante F.O."/>
            <person name="Brasileiro-Vidal A.C."/>
            <person name="Benko-Iseppon A.M."/>
        </authorList>
    </citation>
    <scope>NUCLEOTIDE SEQUENCE [LARGE SCALE GENOMIC DNA]</scope>
    <source>
        <tissue evidence="3">Leaves</tissue>
    </source>
</reference>
<evidence type="ECO:0000256" key="2">
    <source>
        <dbReference type="SAM" id="MobiDB-lite"/>
    </source>
</evidence>
<feature type="region of interest" description="Disordered" evidence="2">
    <location>
        <begin position="43"/>
        <end position="64"/>
    </location>
</feature>
<sequence>MEESSIEKINHDLESKEGDIAQMENVILEKEEDIALLKNTIDSIQPKGSKEGEMRGTDSPDIEPEKQDFQGWIPQYQDVNLSHFQSFILAEWNNYLRPSLDKSFQMISLKMSQVLREAELCIEMVKIEWMPFLKNQGYTFKSNLKSYYDILSAKTVEAYNASKNILLSNFVKLQRVATPFIQELIPVLKNHVLNFIHNLKPHFDFLSFETVEAYYASKKFLLSHINKLARSATPFKQEMYNYAKCYVNHIATMAKIFFDTTLVMLGMIVKKIILLFHALLNG</sequence>
<feature type="compositionally biased region" description="Basic and acidic residues" evidence="2">
    <location>
        <begin position="48"/>
        <end position="64"/>
    </location>
</feature>
<proteinExistence type="predicted"/>
<keyword evidence="4" id="KW-1185">Reference proteome</keyword>
<keyword evidence="1" id="KW-0175">Coiled coil</keyword>
<name>A0ABU6VNF4_9FABA</name>
<evidence type="ECO:0000313" key="4">
    <source>
        <dbReference type="Proteomes" id="UP001341840"/>
    </source>
</evidence>
<evidence type="ECO:0000256" key="1">
    <source>
        <dbReference type="SAM" id="Coils"/>
    </source>
</evidence>
<comment type="caution">
    <text evidence="3">The sequence shown here is derived from an EMBL/GenBank/DDBJ whole genome shotgun (WGS) entry which is preliminary data.</text>
</comment>
<feature type="coiled-coil region" evidence="1">
    <location>
        <begin position="6"/>
        <end position="40"/>
    </location>
</feature>
<organism evidence="3 4">
    <name type="scientific">Stylosanthes scabra</name>
    <dbReference type="NCBI Taxonomy" id="79078"/>
    <lineage>
        <taxon>Eukaryota</taxon>
        <taxon>Viridiplantae</taxon>
        <taxon>Streptophyta</taxon>
        <taxon>Embryophyta</taxon>
        <taxon>Tracheophyta</taxon>
        <taxon>Spermatophyta</taxon>
        <taxon>Magnoliopsida</taxon>
        <taxon>eudicotyledons</taxon>
        <taxon>Gunneridae</taxon>
        <taxon>Pentapetalae</taxon>
        <taxon>rosids</taxon>
        <taxon>fabids</taxon>
        <taxon>Fabales</taxon>
        <taxon>Fabaceae</taxon>
        <taxon>Papilionoideae</taxon>
        <taxon>50 kb inversion clade</taxon>
        <taxon>dalbergioids sensu lato</taxon>
        <taxon>Dalbergieae</taxon>
        <taxon>Pterocarpus clade</taxon>
        <taxon>Stylosanthes</taxon>
    </lineage>
</organism>